<dbReference type="AlphaFoldDB" id="A0AAV1H158"/>
<accession>A0AAV1H158</accession>
<evidence type="ECO:0000313" key="2">
    <source>
        <dbReference type="Proteomes" id="UP001178508"/>
    </source>
</evidence>
<proteinExistence type="predicted"/>
<organism evidence="1 2">
    <name type="scientific">Xyrichtys novacula</name>
    <name type="common">Pearly razorfish</name>
    <name type="synonym">Hemipteronotus novacula</name>
    <dbReference type="NCBI Taxonomy" id="13765"/>
    <lineage>
        <taxon>Eukaryota</taxon>
        <taxon>Metazoa</taxon>
        <taxon>Chordata</taxon>
        <taxon>Craniata</taxon>
        <taxon>Vertebrata</taxon>
        <taxon>Euteleostomi</taxon>
        <taxon>Actinopterygii</taxon>
        <taxon>Neopterygii</taxon>
        <taxon>Teleostei</taxon>
        <taxon>Neoteleostei</taxon>
        <taxon>Acanthomorphata</taxon>
        <taxon>Eupercaria</taxon>
        <taxon>Labriformes</taxon>
        <taxon>Labridae</taxon>
        <taxon>Xyrichtys</taxon>
    </lineage>
</organism>
<gene>
    <name evidence="1" type="ORF">XNOV1_A033502</name>
</gene>
<evidence type="ECO:0000313" key="1">
    <source>
        <dbReference type="EMBL" id="CAJ1079365.1"/>
    </source>
</evidence>
<keyword evidence="2" id="KW-1185">Reference proteome</keyword>
<sequence>MPNLLVYNSIGSHQQGREGGPAAWTAQGLHTSCPGLLCPGEHLHNTGGKRLPVSSSSLFGVEMMHLTGQLTPASSWAAPSQLGAVLPQPACFIGCMKLRDFILTSGL</sequence>
<name>A0AAV1H158_XYRNO</name>
<dbReference type="Proteomes" id="UP001178508">
    <property type="component" value="Chromosome 18"/>
</dbReference>
<dbReference type="EMBL" id="OY660881">
    <property type="protein sequence ID" value="CAJ1079365.1"/>
    <property type="molecule type" value="Genomic_DNA"/>
</dbReference>
<protein>
    <submittedName>
        <fullName evidence="1">Uncharacterized protein</fullName>
    </submittedName>
</protein>
<reference evidence="1" key="1">
    <citation type="submission" date="2023-08" db="EMBL/GenBank/DDBJ databases">
        <authorList>
            <person name="Alioto T."/>
            <person name="Alioto T."/>
            <person name="Gomez Garrido J."/>
        </authorList>
    </citation>
    <scope>NUCLEOTIDE SEQUENCE</scope>
</reference>